<dbReference type="GO" id="GO:0006633">
    <property type="term" value="P:fatty acid biosynthetic process"/>
    <property type="evidence" value="ECO:0007669"/>
    <property type="project" value="UniProtKB-KW"/>
</dbReference>
<dbReference type="InterPro" id="IPR017568">
    <property type="entry name" value="3-oxoacyl-ACP_synth-2"/>
</dbReference>
<evidence type="ECO:0000256" key="16">
    <source>
        <dbReference type="ARBA" id="ARBA00049449"/>
    </source>
</evidence>
<organism evidence="22 23">
    <name type="scientific">Cherax quadricarinatus</name>
    <name type="common">Australian red claw crayfish</name>
    <dbReference type="NCBI Taxonomy" id="27406"/>
    <lineage>
        <taxon>Eukaryota</taxon>
        <taxon>Metazoa</taxon>
        <taxon>Ecdysozoa</taxon>
        <taxon>Arthropoda</taxon>
        <taxon>Crustacea</taxon>
        <taxon>Multicrustacea</taxon>
        <taxon>Malacostraca</taxon>
        <taxon>Eumalacostraca</taxon>
        <taxon>Eucarida</taxon>
        <taxon>Decapoda</taxon>
        <taxon>Pleocyemata</taxon>
        <taxon>Astacidea</taxon>
        <taxon>Parastacoidea</taxon>
        <taxon>Parastacidae</taxon>
        <taxon>Cherax</taxon>
    </lineage>
</organism>
<comment type="catalytic activity">
    <reaction evidence="14">
        <text>a fatty acyl-[ACP] + malonyl-[ACP] + H(+) = a 3-oxoacyl-[ACP] + holo-[ACP] + CO2</text>
        <dbReference type="Rhea" id="RHEA:22836"/>
        <dbReference type="Rhea" id="RHEA-COMP:9623"/>
        <dbReference type="Rhea" id="RHEA-COMP:9685"/>
        <dbReference type="Rhea" id="RHEA-COMP:9916"/>
        <dbReference type="Rhea" id="RHEA-COMP:14125"/>
        <dbReference type="ChEBI" id="CHEBI:15378"/>
        <dbReference type="ChEBI" id="CHEBI:16526"/>
        <dbReference type="ChEBI" id="CHEBI:64479"/>
        <dbReference type="ChEBI" id="CHEBI:78449"/>
        <dbReference type="ChEBI" id="CHEBI:78776"/>
        <dbReference type="ChEBI" id="CHEBI:138651"/>
        <dbReference type="EC" id="2.3.1.41"/>
    </reaction>
    <physiologicalReaction direction="left-to-right" evidence="14">
        <dbReference type="Rhea" id="RHEA:22837"/>
    </physiologicalReaction>
</comment>
<evidence type="ECO:0000313" key="22">
    <source>
        <dbReference type="EMBL" id="KAK8723596.1"/>
    </source>
</evidence>
<evidence type="ECO:0000256" key="19">
    <source>
        <dbReference type="ARBA" id="ARBA00072686"/>
    </source>
</evidence>
<keyword evidence="4" id="KW-0444">Lipid biosynthesis</keyword>
<dbReference type="NCBIfam" id="NF005589">
    <property type="entry name" value="PRK07314.1"/>
    <property type="match status" value="1"/>
</dbReference>
<evidence type="ECO:0000256" key="9">
    <source>
        <dbReference type="ARBA" id="ARBA00023315"/>
    </source>
</evidence>
<comment type="catalytic activity">
    <reaction evidence="13">
        <text>dodecanoyl-[ACP] + malonyl-[ACP] + H(+) = 3-oxotetradecanoyl-[ACP] + holo-[ACP] + CO2</text>
        <dbReference type="Rhea" id="RHEA:41884"/>
        <dbReference type="Rhea" id="RHEA-COMP:9623"/>
        <dbReference type="Rhea" id="RHEA-COMP:9644"/>
        <dbReference type="Rhea" id="RHEA-COMP:9645"/>
        <dbReference type="Rhea" id="RHEA-COMP:9685"/>
        <dbReference type="ChEBI" id="CHEBI:15378"/>
        <dbReference type="ChEBI" id="CHEBI:16526"/>
        <dbReference type="ChEBI" id="CHEBI:64479"/>
        <dbReference type="ChEBI" id="CHEBI:65264"/>
        <dbReference type="ChEBI" id="CHEBI:78449"/>
        <dbReference type="ChEBI" id="CHEBI:78473"/>
    </reaction>
    <physiologicalReaction direction="left-to-right" evidence="13">
        <dbReference type="Rhea" id="RHEA:41885"/>
    </physiologicalReaction>
</comment>
<dbReference type="GO" id="GO:0004315">
    <property type="term" value="F:3-oxoacyl-[acyl-carrier-protein] synthase activity"/>
    <property type="evidence" value="ECO:0007669"/>
    <property type="project" value="UniProtKB-EC"/>
</dbReference>
<evidence type="ECO:0000256" key="17">
    <source>
        <dbReference type="ARBA" id="ARBA00049533"/>
    </source>
</evidence>
<evidence type="ECO:0000256" key="6">
    <source>
        <dbReference type="ARBA" id="ARBA00022832"/>
    </source>
</evidence>
<comment type="similarity">
    <text evidence="2">Belongs to the thiolase-like superfamily. Beta-ketoacyl-ACP synthases family.</text>
</comment>
<comment type="catalytic activity">
    <reaction evidence="17">
        <text>octanoyl-[ACP] + malonyl-[ACP] + H(+) = 3-oxodecanoyl-[ACP] + holo-[ACP] + CO2</text>
        <dbReference type="Rhea" id="RHEA:41852"/>
        <dbReference type="Rhea" id="RHEA-COMP:9623"/>
        <dbReference type="Rhea" id="RHEA-COMP:9636"/>
        <dbReference type="Rhea" id="RHEA-COMP:9637"/>
        <dbReference type="Rhea" id="RHEA-COMP:9685"/>
        <dbReference type="ChEBI" id="CHEBI:15378"/>
        <dbReference type="ChEBI" id="CHEBI:16526"/>
        <dbReference type="ChEBI" id="CHEBI:64479"/>
        <dbReference type="ChEBI" id="CHEBI:78449"/>
        <dbReference type="ChEBI" id="CHEBI:78463"/>
        <dbReference type="ChEBI" id="CHEBI:78464"/>
    </reaction>
    <physiologicalReaction direction="left-to-right" evidence="17">
        <dbReference type="Rhea" id="RHEA:41853"/>
    </physiologicalReaction>
</comment>
<dbReference type="FunFam" id="3.40.47.10:FF:000015">
    <property type="entry name" value="3-oxoacyl-[acyl-carrier-protein] synthase, mitochondrial"/>
    <property type="match status" value="1"/>
</dbReference>
<dbReference type="Pfam" id="PF00109">
    <property type="entry name" value="ketoacyl-synt"/>
    <property type="match status" value="1"/>
</dbReference>
<evidence type="ECO:0000256" key="14">
    <source>
        <dbReference type="ARBA" id="ARBA00048506"/>
    </source>
</evidence>
<dbReference type="InterPro" id="IPR000794">
    <property type="entry name" value="Beta-ketoacyl_synthase"/>
</dbReference>
<evidence type="ECO:0000256" key="10">
    <source>
        <dbReference type="ARBA" id="ARBA00044350"/>
    </source>
</evidence>
<dbReference type="PROSITE" id="PS00606">
    <property type="entry name" value="KS3_1"/>
    <property type="match status" value="1"/>
</dbReference>
<evidence type="ECO:0000256" key="13">
    <source>
        <dbReference type="ARBA" id="ARBA00047578"/>
    </source>
</evidence>
<dbReference type="InterPro" id="IPR014030">
    <property type="entry name" value="Ketoacyl_synth_N"/>
</dbReference>
<dbReference type="Pfam" id="PF02801">
    <property type="entry name" value="Ketoacyl-synt_C"/>
    <property type="match status" value="1"/>
</dbReference>
<evidence type="ECO:0000256" key="3">
    <source>
        <dbReference type="ARBA" id="ARBA00013191"/>
    </source>
</evidence>
<evidence type="ECO:0000256" key="5">
    <source>
        <dbReference type="ARBA" id="ARBA00022679"/>
    </source>
</evidence>
<keyword evidence="5" id="KW-0808">Transferase</keyword>
<dbReference type="NCBIfam" id="TIGR03150">
    <property type="entry name" value="fabF"/>
    <property type="match status" value="1"/>
</dbReference>
<comment type="caution">
    <text evidence="22">The sequence shown here is derived from an EMBL/GenBank/DDBJ whole genome shotgun (WGS) entry which is preliminary data.</text>
</comment>
<evidence type="ECO:0000256" key="7">
    <source>
        <dbReference type="ARBA" id="ARBA00023098"/>
    </source>
</evidence>
<keyword evidence="23" id="KW-1185">Reference proteome</keyword>
<keyword evidence="8" id="KW-0275">Fatty acid biosynthesis</keyword>
<feature type="active site" description="For beta-ketoacyl synthase activity" evidence="20">
    <location>
        <position position="188"/>
    </location>
</feature>
<dbReference type="EC" id="2.3.1.41" evidence="3"/>
<dbReference type="SMART" id="SM00825">
    <property type="entry name" value="PKS_KS"/>
    <property type="match status" value="1"/>
</dbReference>
<reference evidence="22 23" key="1">
    <citation type="journal article" date="2024" name="BMC Genomics">
        <title>Genome assembly of redclaw crayfish (Cherax quadricarinatus) provides insights into its immune adaptation and hypoxia tolerance.</title>
        <authorList>
            <person name="Liu Z."/>
            <person name="Zheng J."/>
            <person name="Li H."/>
            <person name="Fang K."/>
            <person name="Wang S."/>
            <person name="He J."/>
            <person name="Zhou D."/>
            <person name="Weng S."/>
            <person name="Chi M."/>
            <person name="Gu Z."/>
            <person name="He J."/>
            <person name="Li F."/>
            <person name="Wang M."/>
        </authorList>
    </citation>
    <scope>NUCLEOTIDE SEQUENCE [LARGE SCALE GENOMIC DNA]</scope>
    <source>
        <strain evidence="22">ZL_2023a</strain>
    </source>
</reference>
<dbReference type="PIRSF" id="PIRSF000447">
    <property type="entry name" value="KAS_II"/>
    <property type="match status" value="1"/>
</dbReference>
<evidence type="ECO:0000256" key="18">
    <source>
        <dbReference type="ARBA" id="ARBA00054575"/>
    </source>
</evidence>
<comment type="catalytic activity">
    <reaction evidence="16">
        <text>butanoyl-[ACP] + malonyl-[ACP] + H(+) = 3-oxohexanoyl-[ACP] + holo-[ACP] + CO2</text>
        <dbReference type="Rhea" id="RHEA:41820"/>
        <dbReference type="Rhea" id="RHEA-COMP:9623"/>
        <dbReference type="Rhea" id="RHEA-COMP:9628"/>
        <dbReference type="Rhea" id="RHEA-COMP:9629"/>
        <dbReference type="Rhea" id="RHEA-COMP:9685"/>
        <dbReference type="ChEBI" id="CHEBI:15378"/>
        <dbReference type="ChEBI" id="CHEBI:16526"/>
        <dbReference type="ChEBI" id="CHEBI:64479"/>
        <dbReference type="ChEBI" id="CHEBI:78449"/>
        <dbReference type="ChEBI" id="CHEBI:78454"/>
        <dbReference type="ChEBI" id="CHEBI:78456"/>
    </reaction>
    <physiologicalReaction direction="left-to-right" evidence="16">
        <dbReference type="Rhea" id="RHEA:41821"/>
    </physiologicalReaction>
</comment>
<keyword evidence="7" id="KW-0443">Lipid metabolism</keyword>
<accession>A0AAW0W2X4</accession>
<comment type="function">
    <text evidence="18">May play a role in the biosynthesis of lipoic acid as well as longer chain fatty acids required for optimal mitochondrial function.</text>
</comment>
<comment type="pathway">
    <text evidence="1">Lipid metabolism; fatty acid biosynthesis.</text>
</comment>
<dbReference type="FunFam" id="3.40.47.10:FF:000024">
    <property type="entry name" value="3-oxoacyl-[acyl-carrier-protein] synthase, mitochondrial"/>
    <property type="match status" value="1"/>
</dbReference>
<dbReference type="PROSITE" id="PS52004">
    <property type="entry name" value="KS3_2"/>
    <property type="match status" value="1"/>
</dbReference>
<name>A0AAW0W2X4_CHEQU</name>
<dbReference type="AlphaFoldDB" id="A0AAW0W2X4"/>
<dbReference type="InterPro" id="IPR016039">
    <property type="entry name" value="Thiolase-like"/>
</dbReference>
<dbReference type="InterPro" id="IPR018201">
    <property type="entry name" value="Ketoacyl_synth_AS"/>
</dbReference>
<keyword evidence="6" id="KW-0276">Fatty acid metabolism</keyword>
<evidence type="ECO:0000256" key="4">
    <source>
        <dbReference type="ARBA" id="ARBA00022516"/>
    </source>
</evidence>
<proteinExistence type="inferred from homology"/>
<evidence type="ECO:0000256" key="11">
    <source>
        <dbReference type="ARBA" id="ARBA00047394"/>
    </source>
</evidence>
<comment type="catalytic activity">
    <reaction evidence="12">
        <text>tetradecanoyl-[ACP] + malonyl-[ACP] + H(+) = 3-oxohexadecanoyl-[ACP] + holo-[ACP] + CO2</text>
        <dbReference type="Rhea" id="RHEA:41900"/>
        <dbReference type="Rhea" id="RHEA-COMP:9623"/>
        <dbReference type="Rhea" id="RHEA-COMP:9648"/>
        <dbReference type="Rhea" id="RHEA-COMP:9649"/>
        <dbReference type="Rhea" id="RHEA-COMP:9685"/>
        <dbReference type="ChEBI" id="CHEBI:15378"/>
        <dbReference type="ChEBI" id="CHEBI:16526"/>
        <dbReference type="ChEBI" id="CHEBI:64479"/>
        <dbReference type="ChEBI" id="CHEBI:78449"/>
        <dbReference type="ChEBI" id="CHEBI:78477"/>
        <dbReference type="ChEBI" id="CHEBI:78478"/>
    </reaction>
    <physiologicalReaction direction="left-to-right" evidence="12">
        <dbReference type="Rhea" id="RHEA:41901"/>
    </physiologicalReaction>
</comment>
<dbReference type="InterPro" id="IPR020841">
    <property type="entry name" value="PKS_Beta-ketoAc_synthase_dom"/>
</dbReference>
<evidence type="ECO:0000256" key="2">
    <source>
        <dbReference type="ARBA" id="ARBA00008467"/>
    </source>
</evidence>
<evidence type="ECO:0000256" key="1">
    <source>
        <dbReference type="ARBA" id="ARBA00005194"/>
    </source>
</evidence>
<evidence type="ECO:0000256" key="8">
    <source>
        <dbReference type="ARBA" id="ARBA00023160"/>
    </source>
</evidence>
<keyword evidence="9" id="KW-0012">Acyltransferase</keyword>
<dbReference type="PANTHER" id="PTHR11712:SF336">
    <property type="entry name" value="3-OXOACYL-[ACYL-CARRIER-PROTEIN] SYNTHASE, MITOCHONDRIAL"/>
    <property type="match status" value="1"/>
</dbReference>
<protein>
    <recommendedName>
        <fullName evidence="19">3-oxoacyl-[acyl-carrier-protein] synthase, mitochondrial</fullName>
        <ecNumber evidence="3">2.3.1.41</ecNumber>
    </recommendedName>
    <alternativeName>
        <fullName evidence="10">Beta-ketoacyl-ACP synthase</fullName>
    </alternativeName>
</protein>
<dbReference type="InterPro" id="IPR014031">
    <property type="entry name" value="Ketoacyl_synth_C"/>
</dbReference>
<gene>
    <name evidence="22" type="ORF">OTU49_011454</name>
</gene>
<dbReference type="GO" id="GO:0005739">
    <property type="term" value="C:mitochondrion"/>
    <property type="evidence" value="ECO:0007669"/>
    <property type="project" value="TreeGrafter"/>
</dbReference>
<dbReference type="PANTHER" id="PTHR11712">
    <property type="entry name" value="POLYKETIDE SYNTHASE-RELATED"/>
    <property type="match status" value="1"/>
</dbReference>
<evidence type="ECO:0000256" key="12">
    <source>
        <dbReference type="ARBA" id="ARBA00047451"/>
    </source>
</evidence>
<evidence type="ECO:0000313" key="23">
    <source>
        <dbReference type="Proteomes" id="UP001445076"/>
    </source>
</evidence>
<dbReference type="SUPFAM" id="SSF53901">
    <property type="entry name" value="Thiolase-like"/>
    <property type="match status" value="2"/>
</dbReference>
<evidence type="ECO:0000256" key="20">
    <source>
        <dbReference type="PIRSR" id="PIRSR000447-1"/>
    </source>
</evidence>
<comment type="catalytic activity">
    <reaction evidence="11">
        <text>hexanoyl-[ACP] + malonyl-[ACP] + H(+) = 3-oxooctanoyl-[ACP] + holo-[ACP] + CO2</text>
        <dbReference type="Rhea" id="RHEA:41836"/>
        <dbReference type="Rhea" id="RHEA-COMP:9623"/>
        <dbReference type="Rhea" id="RHEA-COMP:9632"/>
        <dbReference type="Rhea" id="RHEA-COMP:9633"/>
        <dbReference type="Rhea" id="RHEA-COMP:9685"/>
        <dbReference type="ChEBI" id="CHEBI:15378"/>
        <dbReference type="ChEBI" id="CHEBI:16526"/>
        <dbReference type="ChEBI" id="CHEBI:64479"/>
        <dbReference type="ChEBI" id="CHEBI:78449"/>
        <dbReference type="ChEBI" id="CHEBI:78459"/>
        <dbReference type="ChEBI" id="CHEBI:78460"/>
    </reaction>
    <physiologicalReaction direction="left-to-right" evidence="11">
        <dbReference type="Rhea" id="RHEA:41837"/>
    </physiologicalReaction>
</comment>
<sequence>NNNRLESISCNNNNNHRMSCARRVVVTGLGLVTPLGVGTPHNWLQLTTGKVATSALTDPHFSQIPCRVAAIVPRGKGEGELDVSSHFNSSDLRTMNSAIAYGLVAAQEAIEDADWKPDDPKEQERTGVAIGMGMVDLDDVVATHKDFQHKYSKVSPYFVPRILINMAAGHISMKYSFQGPNHSVSTACATGAHAIGDAFRFIKNGDADVMICGGLEANINPLAIAGFCRLRALATKFNDCPERASRPFDSQREGFIMGEGAGVLVLEEYEHAIKRGINIYGEILGYGLTGDAHHFTAPREDGKGAERAMARAIEEAQVNPDDIRYVNAHATSTPLGDAIEVQAIKSLFKDHAQNLYVSSIKGAIGHLLGAAGAVEAILTVLACHAGYIPPTANLDNPGPGLDLDFVPLEAKAWLQSPKRRIALTNSFGFGGTNATLCIGSCD</sequence>
<dbReference type="Proteomes" id="UP001445076">
    <property type="component" value="Unassembled WGS sequence"/>
</dbReference>
<evidence type="ECO:0000259" key="21">
    <source>
        <dbReference type="PROSITE" id="PS52004"/>
    </source>
</evidence>
<comment type="catalytic activity">
    <reaction evidence="15">
        <text>decanoyl-[ACP] + malonyl-[ACP] + H(+) = 3-oxododecanoyl-[ACP] + holo-[ACP] + CO2</text>
        <dbReference type="Rhea" id="RHEA:41868"/>
        <dbReference type="Rhea" id="RHEA-COMP:9623"/>
        <dbReference type="Rhea" id="RHEA-COMP:9640"/>
        <dbReference type="Rhea" id="RHEA-COMP:9641"/>
        <dbReference type="Rhea" id="RHEA-COMP:9685"/>
        <dbReference type="ChEBI" id="CHEBI:15378"/>
        <dbReference type="ChEBI" id="CHEBI:16526"/>
        <dbReference type="ChEBI" id="CHEBI:64479"/>
        <dbReference type="ChEBI" id="CHEBI:78449"/>
        <dbReference type="ChEBI" id="CHEBI:78468"/>
        <dbReference type="ChEBI" id="CHEBI:78469"/>
    </reaction>
    <physiologicalReaction direction="left-to-right" evidence="15">
        <dbReference type="Rhea" id="RHEA:41869"/>
    </physiologicalReaction>
</comment>
<evidence type="ECO:0000256" key="15">
    <source>
        <dbReference type="ARBA" id="ARBA00049109"/>
    </source>
</evidence>
<dbReference type="EMBL" id="JARKIK010000088">
    <property type="protein sequence ID" value="KAK8723596.1"/>
    <property type="molecule type" value="Genomic_DNA"/>
</dbReference>
<feature type="domain" description="Ketosynthase family 3 (KS3)" evidence="21">
    <location>
        <begin position="21"/>
        <end position="440"/>
    </location>
</feature>
<dbReference type="CDD" id="cd00834">
    <property type="entry name" value="KAS_I_II"/>
    <property type="match status" value="1"/>
</dbReference>
<dbReference type="Gene3D" id="3.40.47.10">
    <property type="match status" value="2"/>
</dbReference>
<feature type="non-terminal residue" evidence="22">
    <location>
        <position position="1"/>
    </location>
</feature>